<dbReference type="OrthoDB" id="9811798at2"/>
<dbReference type="STRING" id="1120923.SAMN02746095_01357"/>
<keyword evidence="4 8" id="KW-1133">Transmembrane helix</keyword>
<dbReference type="AlphaFoldDB" id="A0A0D6PHY4"/>
<gene>
    <name evidence="10" type="ORF">Aam_089_055</name>
</gene>
<feature type="transmembrane region" description="Helical" evidence="8">
    <location>
        <begin position="237"/>
        <end position="257"/>
    </location>
</feature>
<dbReference type="PANTHER" id="PTHR42682">
    <property type="entry name" value="HYDROGENASE-4 COMPONENT F"/>
    <property type="match status" value="1"/>
</dbReference>
<feature type="transmembrane region" description="Helical" evidence="8">
    <location>
        <begin position="422"/>
        <end position="442"/>
    </location>
</feature>
<feature type="transmembrane region" description="Helical" evidence="8">
    <location>
        <begin position="146"/>
        <end position="168"/>
    </location>
</feature>
<evidence type="ECO:0000256" key="2">
    <source>
        <dbReference type="ARBA" id="ARBA00022475"/>
    </source>
</evidence>
<evidence type="ECO:0000313" key="11">
    <source>
        <dbReference type="Proteomes" id="UP000032668"/>
    </source>
</evidence>
<dbReference type="InterPro" id="IPR001750">
    <property type="entry name" value="ND/Mrp_TM"/>
</dbReference>
<proteinExistence type="predicted"/>
<feature type="transmembrane region" description="Helical" evidence="8">
    <location>
        <begin position="337"/>
        <end position="361"/>
    </location>
</feature>
<keyword evidence="3 7" id="KW-0812">Transmembrane</keyword>
<dbReference type="Pfam" id="PF00361">
    <property type="entry name" value="Proton_antipo_M"/>
    <property type="match status" value="1"/>
</dbReference>
<feature type="transmembrane region" description="Helical" evidence="8">
    <location>
        <begin position="180"/>
        <end position="202"/>
    </location>
</feature>
<dbReference type="Proteomes" id="UP000032668">
    <property type="component" value="Unassembled WGS sequence"/>
</dbReference>
<evidence type="ECO:0000259" key="9">
    <source>
        <dbReference type="Pfam" id="PF00361"/>
    </source>
</evidence>
<dbReference type="InterPro" id="IPR052175">
    <property type="entry name" value="ComplexI-like_HydComp"/>
</dbReference>
<feature type="transmembrane region" description="Helical" evidence="8">
    <location>
        <begin position="314"/>
        <end position="331"/>
    </location>
</feature>
<comment type="subcellular location">
    <subcellularLocation>
        <location evidence="1">Cell membrane</location>
        <topology evidence="1">Multi-pass membrane protein</topology>
    </subcellularLocation>
    <subcellularLocation>
        <location evidence="7">Membrane</location>
        <topology evidence="7">Multi-pass membrane protein</topology>
    </subcellularLocation>
</comment>
<dbReference type="RefSeq" id="WP_048879646.1">
    <property type="nucleotide sequence ID" value="NZ_BANC01000087.1"/>
</dbReference>
<keyword evidence="5" id="KW-0560">Oxidoreductase</keyword>
<dbReference type="GO" id="GO:0016491">
    <property type="term" value="F:oxidoreductase activity"/>
    <property type="evidence" value="ECO:0007669"/>
    <property type="project" value="UniProtKB-KW"/>
</dbReference>
<dbReference type="GO" id="GO:0005886">
    <property type="term" value="C:plasma membrane"/>
    <property type="evidence" value="ECO:0007669"/>
    <property type="project" value="UniProtKB-SubCell"/>
</dbReference>
<feature type="transmembrane region" description="Helical" evidence="8">
    <location>
        <begin position="93"/>
        <end position="126"/>
    </location>
</feature>
<protein>
    <submittedName>
        <fullName evidence="10">Hydrogenase 4 subunit B</fullName>
    </submittedName>
</protein>
<accession>A0A0D6PHY4</accession>
<dbReference type="PANTHER" id="PTHR42682:SF4">
    <property type="entry name" value="NADH-UBIQUINONE_PLASTOQUINONE"/>
    <property type="match status" value="1"/>
</dbReference>
<evidence type="ECO:0000256" key="3">
    <source>
        <dbReference type="ARBA" id="ARBA00022692"/>
    </source>
</evidence>
<evidence type="ECO:0000256" key="4">
    <source>
        <dbReference type="ARBA" id="ARBA00022989"/>
    </source>
</evidence>
<name>A0A0D6PHY4_9PROT</name>
<sequence>MGNSIGLMFGLPGQGMHLHLDALSLLFGCILLPQVVAAAVAGMRASVAFWVFVLGMALALLAGDQFTLIFGFELMSAASWLLVLQGDRKPATLYAGIAIFSGACLIPALFLPASSLAFVLIALGAGAKAGLAPLHSWLPRAHPAPPAGVSALMSGGMVKVALYVLIRYAFINLASAQQPWWGEALVAAGALSVLIGALRAVLEVELKTALACSTVEHVGLIAVGLGLALYAKASGDAALAGVALQAALLCAVAHGLFKPLLFIGAGEVKHATGTTSLNWLGGLMRGMPRLGALMLLGLVGMGALPLGPGFAPEFLLFHAVIGAAATGGILARIGFSALLAVLGIGAALALAAAVRIIGLGFLGRPRSLHAAAAEDLRRGPLVAMVLLGALNVPVALVPGLLLQLMSPVILLLAPQAHTLPLTYAPLTLLILAGFAALAAGFVQTRWGVRGLQEAPAWNGGFGRPPAWLPFGDPHTQVSATGFAEPVMRVMGKGLLGVSKTDPAERFLFVPLFRVQTRLVRLAERVRRATIRERLAFVFTVLVVFLLVLGLGEGG</sequence>
<evidence type="ECO:0000256" key="6">
    <source>
        <dbReference type="ARBA" id="ARBA00023136"/>
    </source>
</evidence>
<feature type="transmembrane region" description="Helical" evidence="8">
    <location>
        <begin position="381"/>
        <end position="402"/>
    </location>
</feature>
<organism evidence="10 11">
    <name type="scientific">Acidocella aminolytica 101 = DSM 11237</name>
    <dbReference type="NCBI Taxonomy" id="1120923"/>
    <lineage>
        <taxon>Bacteria</taxon>
        <taxon>Pseudomonadati</taxon>
        <taxon>Pseudomonadota</taxon>
        <taxon>Alphaproteobacteria</taxon>
        <taxon>Acetobacterales</taxon>
        <taxon>Acidocellaceae</taxon>
        <taxon>Acidocella</taxon>
    </lineage>
</organism>
<feature type="transmembrane region" description="Helical" evidence="8">
    <location>
        <begin position="290"/>
        <end position="307"/>
    </location>
</feature>
<feature type="transmembrane region" description="Helical" evidence="8">
    <location>
        <begin position="534"/>
        <end position="551"/>
    </location>
</feature>
<feature type="domain" description="NADH:quinone oxidoreductase/Mrp antiporter transmembrane" evidence="9">
    <location>
        <begin position="114"/>
        <end position="331"/>
    </location>
</feature>
<keyword evidence="2" id="KW-1003">Cell membrane</keyword>
<evidence type="ECO:0000256" key="8">
    <source>
        <dbReference type="SAM" id="Phobius"/>
    </source>
</evidence>
<keyword evidence="11" id="KW-1185">Reference proteome</keyword>
<evidence type="ECO:0000313" key="10">
    <source>
        <dbReference type="EMBL" id="GAN81262.1"/>
    </source>
</evidence>
<feature type="transmembrane region" description="Helical" evidence="8">
    <location>
        <begin position="47"/>
        <end position="72"/>
    </location>
</feature>
<reference evidence="10 11" key="1">
    <citation type="submission" date="2012-11" db="EMBL/GenBank/DDBJ databases">
        <title>Whole genome sequence of Acidocella aminolytica 101 = DSM 11237.</title>
        <authorList>
            <person name="Azuma Y."/>
            <person name="Higashiura N."/>
            <person name="Hirakawa H."/>
            <person name="Matsushita K."/>
        </authorList>
    </citation>
    <scope>NUCLEOTIDE SEQUENCE [LARGE SCALE GENOMIC DNA]</scope>
    <source>
        <strain evidence="11">101 / DSM 11237</strain>
    </source>
</reference>
<comment type="caution">
    <text evidence="10">The sequence shown here is derived from an EMBL/GenBank/DDBJ whole genome shotgun (WGS) entry which is preliminary data.</text>
</comment>
<evidence type="ECO:0000256" key="5">
    <source>
        <dbReference type="ARBA" id="ARBA00023002"/>
    </source>
</evidence>
<dbReference type="EMBL" id="BANC01000087">
    <property type="protein sequence ID" value="GAN81262.1"/>
    <property type="molecule type" value="Genomic_DNA"/>
</dbReference>
<evidence type="ECO:0000256" key="1">
    <source>
        <dbReference type="ARBA" id="ARBA00004651"/>
    </source>
</evidence>
<keyword evidence="6 8" id="KW-0472">Membrane</keyword>
<evidence type="ECO:0000256" key="7">
    <source>
        <dbReference type="RuleBase" id="RU000320"/>
    </source>
</evidence>
<feature type="transmembrane region" description="Helical" evidence="8">
    <location>
        <begin position="208"/>
        <end position="230"/>
    </location>
</feature>